<feature type="transmembrane region" description="Helical" evidence="1">
    <location>
        <begin position="12"/>
        <end position="31"/>
    </location>
</feature>
<dbReference type="AlphaFoldDB" id="A0A2X3BCT7"/>
<dbReference type="EMBL" id="UAWL01000006">
    <property type="protein sequence ID" value="SQB98433.1"/>
    <property type="molecule type" value="Genomic_DNA"/>
</dbReference>
<dbReference type="PANTHER" id="PTHR36933">
    <property type="entry name" value="SLL0788 PROTEIN"/>
    <property type="match status" value="1"/>
</dbReference>
<sequence>MTTYTQLLRSAFRAVGMVFVLGIGVCTANTADDSHTMHDMAHDTHTHAQTNHSHHDNHDMLEAMHKPMMQAKISESGNVDKDFLVDMIPHHQGAIDSAKLYLQNNPQNQKLQEIAKNIISSQEAEIKEFHTLLKGELNATKLSKQQYSQYLTATKHNANTMMKDMNQVKPSQNIDKDFAQAMIPHHQGAIDSAKLILQYTKDTRIQKIAQDIITAQEREIQDLTQILDEITK</sequence>
<evidence type="ECO:0000256" key="1">
    <source>
        <dbReference type="SAM" id="Phobius"/>
    </source>
</evidence>
<keyword evidence="1" id="KW-1133">Transmembrane helix</keyword>
<dbReference type="RefSeq" id="WP_023948806.1">
    <property type="nucleotide sequence ID" value="NZ_JAERIV010000010.1"/>
</dbReference>
<reference evidence="3 4" key="1">
    <citation type="submission" date="2018-06" db="EMBL/GenBank/DDBJ databases">
        <authorList>
            <consortium name="Pathogen Informatics"/>
            <person name="Doyle S."/>
        </authorList>
    </citation>
    <scope>NUCLEOTIDE SEQUENCE [LARGE SCALE GENOMIC DNA]</scope>
    <source>
        <strain evidence="3 4">NCTC13102</strain>
    </source>
</reference>
<feature type="domain" description="DUF305" evidence="2">
    <location>
        <begin position="80"/>
        <end position="227"/>
    </location>
</feature>
<keyword evidence="1" id="KW-0812">Transmembrane</keyword>
<organism evidence="3 4">
    <name type="scientific">Helicobacter fennelliae</name>
    <dbReference type="NCBI Taxonomy" id="215"/>
    <lineage>
        <taxon>Bacteria</taxon>
        <taxon>Pseudomonadati</taxon>
        <taxon>Campylobacterota</taxon>
        <taxon>Epsilonproteobacteria</taxon>
        <taxon>Campylobacterales</taxon>
        <taxon>Helicobacteraceae</taxon>
        <taxon>Helicobacter</taxon>
    </lineage>
</organism>
<dbReference type="Pfam" id="PF03713">
    <property type="entry name" value="DUF305"/>
    <property type="match status" value="1"/>
</dbReference>
<evidence type="ECO:0000313" key="4">
    <source>
        <dbReference type="Proteomes" id="UP000250166"/>
    </source>
</evidence>
<dbReference type="InterPro" id="IPR005183">
    <property type="entry name" value="DUF305_CopM-like"/>
</dbReference>
<dbReference type="Proteomes" id="UP000250166">
    <property type="component" value="Unassembled WGS sequence"/>
</dbReference>
<proteinExistence type="predicted"/>
<dbReference type="Gene3D" id="1.20.1260.10">
    <property type="match status" value="2"/>
</dbReference>
<evidence type="ECO:0000313" key="3">
    <source>
        <dbReference type="EMBL" id="SQB98433.1"/>
    </source>
</evidence>
<dbReference type="InterPro" id="IPR012347">
    <property type="entry name" value="Ferritin-like"/>
</dbReference>
<keyword evidence="1" id="KW-0472">Membrane</keyword>
<dbReference type="PANTHER" id="PTHR36933:SF1">
    <property type="entry name" value="SLL0788 PROTEIN"/>
    <property type="match status" value="1"/>
</dbReference>
<evidence type="ECO:0000259" key="2">
    <source>
        <dbReference type="Pfam" id="PF03713"/>
    </source>
</evidence>
<name>A0A2X3BCT7_9HELI</name>
<gene>
    <name evidence="3" type="ORF">NCTC13102_00891</name>
</gene>
<protein>
    <submittedName>
        <fullName evidence="3">Uncharacterized protein conserved in bacteria</fullName>
    </submittedName>
</protein>
<accession>A0A2X3BCT7</accession>